<organism evidence="1 2">
    <name type="scientific">Sphingomonas mucosissima</name>
    <dbReference type="NCBI Taxonomy" id="370959"/>
    <lineage>
        <taxon>Bacteria</taxon>
        <taxon>Pseudomonadati</taxon>
        <taxon>Pseudomonadota</taxon>
        <taxon>Alphaproteobacteria</taxon>
        <taxon>Sphingomonadales</taxon>
        <taxon>Sphingomonadaceae</taxon>
        <taxon>Sphingomonas</taxon>
    </lineage>
</organism>
<proteinExistence type="predicted"/>
<gene>
    <name evidence="1" type="ORF">SPMU_29420</name>
</gene>
<sequence length="58" mass="6550">MTESDAVTRIDAAIRRIEEAINRRAEGHGLLRQRHDALRREVAQVIAQIDELAGKESN</sequence>
<protein>
    <submittedName>
        <fullName evidence="1">Uncharacterized protein</fullName>
    </submittedName>
</protein>
<dbReference type="EMBL" id="NBBJ01000005">
    <property type="protein sequence ID" value="OWK28679.1"/>
    <property type="molecule type" value="Genomic_DNA"/>
</dbReference>
<evidence type="ECO:0000313" key="2">
    <source>
        <dbReference type="Proteomes" id="UP000197783"/>
    </source>
</evidence>
<dbReference type="RefSeq" id="WP_169715727.1">
    <property type="nucleotide sequence ID" value="NZ_NBBJ01000005.1"/>
</dbReference>
<dbReference type="AlphaFoldDB" id="A0A245ZG17"/>
<comment type="caution">
    <text evidence="1">The sequence shown here is derived from an EMBL/GenBank/DDBJ whole genome shotgun (WGS) entry which is preliminary data.</text>
</comment>
<evidence type="ECO:0000313" key="1">
    <source>
        <dbReference type="EMBL" id="OWK28679.1"/>
    </source>
</evidence>
<reference evidence="1 2" key="1">
    <citation type="submission" date="2017-03" db="EMBL/GenBank/DDBJ databases">
        <title>Genome sequence of Sphingomonas mucosissima DSM 17494.</title>
        <authorList>
            <person name="Poehlein A."/>
            <person name="Wuebbeler J.H."/>
            <person name="Steinbuechel A."/>
            <person name="Daniel R."/>
        </authorList>
    </citation>
    <scope>NUCLEOTIDE SEQUENCE [LARGE SCALE GENOMIC DNA]</scope>
    <source>
        <strain evidence="1 2">DSM 17494</strain>
    </source>
</reference>
<keyword evidence="2" id="KW-1185">Reference proteome</keyword>
<accession>A0A245ZG17</accession>
<name>A0A245ZG17_9SPHN</name>
<dbReference type="Proteomes" id="UP000197783">
    <property type="component" value="Unassembled WGS sequence"/>
</dbReference>